<comment type="caution">
    <text evidence="1">The sequence shown here is derived from an EMBL/GenBank/DDBJ whole genome shotgun (WGS) entry which is preliminary data.</text>
</comment>
<feature type="non-terminal residue" evidence="1">
    <location>
        <position position="1"/>
    </location>
</feature>
<evidence type="ECO:0000313" key="1">
    <source>
        <dbReference type="EMBL" id="KAK3338655.1"/>
    </source>
</evidence>
<evidence type="ECO:0000313" key="3">
    <source>
        <dbReference type="Proteomes" id="UP001275084"/>
    </source>
</evidence>
<reference evidence="1" key="2">
    <citation type="submission" date="2023-06" db="EMBL/GenBank/DDBJ databases">
        <authorList>
            <consortium name="Lawrence Berkeley National Laboratory"/>
            <person name="Haridas S."/>
            <person name="Hensen N."/>
            <person name="Bonometti L."/>
            <person name="Westerberg I."/>
            <person name="Brannstrom I.O."/>
            <person name="Guillou S."/>
            <person name="Cros-Aarteil S."/>
            <person name="Calhoun S."/>
            <person name="Kuo A."/>
            <person name="Mondo S."/>
            <person name="Pangilinan J."/>
            <person name="Riley R."/>
            <person name="Labutti K."/>
            <person name="Andreopoulos B."/>
            <person name="Lipzen A."/>
            <person name="Chen C."/>
            <person name="Yanf M."/>
            <person name="Daum C."/>
            <person name="Ng V."/>
            <person name="Clum A."/>
            <person name="Steindorff A."/>
            <person name="Ohm R."/>
            <person name="Martin F."/>
            <person name="Silar P."/>
            <person name="Natvig D."/>
            <person name="Lalanne C."/>
            <person name="Gautier V."/>
            <person name="Ament-Velasquez S.L."/>
            <person name="Kruys A."/>
            <person name="Hutchinson M.I."/>
            <person name="Powell A.J."/>
            <person name="Barry K."/>
            <person name="Miller A.N."/>
            <person name="Grigoriev I.V."/>
            <person name="Debuchy R."/>
            <person name="Gladieux P."/>
            <person name="Thoren M.H."/>
            <person name="Johannesson H."/>
        </authorList>
    </citation>
    <scope>NUCLEOTIDE SEQUENCE</scope>
    <source>
        <strain evidence="1">CBS 955.72</strain>
    </source>
</reference>
<proteinExistence type="predicted"/>
<dbReference type="EMBL" id="JAUIQD010000009">
    <property type="protein sequence ID" value="KAK3339609.1"/>
    <property type="molecule type" value="Genomic_DNA"/>
</dbReference>
<keyword evidence="3" id="KW-1185">Reference proteome</keyword>
<sequence length="58" mass="6886">IFNLHTYRMKIAMSTLSKGRLSFNGLEVTYSNITFQMNYFIEMLHYLMEEIDSMIGQL</sequence>
<dbReference type="EMBL" id="JAUIQD010000011">
    <property type="protein sequence ID" value="KAK3338655.1"/>
    <property type="molecule type" value="Genomic_DNA"/>
</dbReference>
<dbReference type="AlphaFoldDB" id="A0AAJ0M7I5"/>
<dbReference type="Proteomes" id="UP001275084">
    <property type="component" value="Unassembled WGS sequence"/>
</dbReference>
<gene>
    <name evidence="2" type="ORF">B0T25DRAFT_466991</name>
    <name evidence="1" type="ORF">B0T25DRAFT_467256</name>
</gene>
<name>A0AAJ0M7I5_9PEZI</name>
<reference evidence="1" key="1">
    <citation type="journal article" date="2023" name="Mol. Phylogenet. Evol.">
        <title>Genome-scale phylogeny and comparative genomics of the fungal order Sordariales.</title>
        <authorList>
            <person name="Hensen N."/>
            <person name="Bonometti L."/>
            <person name="Westerberg I."/>
            <person name="Brannstrom I.O."/>
            <person name="Guillou S."/>
            <person name="Cros-Aarteil S."/>
            <person name="Calhoun S."/>
            <person name="Haridas S."/>
            <person name="Kuo A."/>
            <person name="Mondo S."/>
            <person name="Pangilinan J."/>
            <person name="Riley R."/>
            <person name="LaButti K."/>
            <person name="Andreopoulos B."/>
            <person name="Lipzen A."/>
            <person name="Chen C."/>
            <person name="Yan M."/>
            <person name="Daum C."/>
            <person name="Ng V."/>
            <person name="Clum A."/>
            <person name="Steindorff A."/>
            <person name="Ohm R.A."/>
            <person name="Martin F."/>
            <person name="Silar P."/>
            <person name="Natvig D.O."/>
            <person name="Lalanne C."/>
            <person name="Gautier V."/>
            <person name="Ament-Velasquez S.L."/>
            <person name="Kruys A."/>
            <person name="Hutchinson M.I."/>
            <person name="Powell A.J."/>
            <person name="Barry K."/>
            <person name="Miller A.N."/>
            <person name="Grigoriev I.V."/>
            <person name="Debuchy R."/>
            <person name="Gladieux P."/>
            <person name="Hiltunen Thoren M."/>
            <person name="Johannesson H."/>
        </authorList>
    </citation>
    <scope>NUCLEOTIDE SEQUENCE</scope>
    <source>
        <strain evidence="1">CBS 955.72</strain>
    </source>
</reference>
<protein>
    <submittedName>
        <fullName evidence="1">Uncharacterized protein</fullName>
    </submittedName>
</protein>
<organism evidence="1 3">
    <name type="scientific">Lasiosphaeria hispida</name>
    <dbReference type="NCBI Taxonomy" id="260671"/>
    <lineage>
        <taxon>Eukaryota</taxon>
        <taxon>Fungi</taxon>
        <taxon>Dikarya</taxon>
        <taxon>Ascomycota</taxon>
        <taxon>Pezizomycotina</taxon>
        <taxon>Sordariomycetes</taxon>
        <taxon>Sordariomycetidae</taxon>
        <taxon>Sordariales</taxon>
        <taxon>Lasiosphaeriaceae</taxon>
        <taxon>Lasiosphaeria</taxon>
    </lineage>
</organism>
<evidence type="ECO:0000313" key="2">
    <source>
        <dbReference type="EMBL" id="KAK3339609.1"/>
    </source>
</evidence>
<accession>A0AAJ0M7I5</accession>